<accession>A0AAU6W080</accession>
<gene>
    <name evidence="1" type="ORF">Pavpe01_00026</name>
</gene>
<name>A0AAU6W080_9VIRU</name>
<dbReference type="EMBL" id="PP179316">
    <property type="protein sequence ID" value="XAI69938.1"/>
    <property type="molecule type" value="Genomic_DNA"/>
</dbReference>
<proteinExistence type="predicted"/>
<reference evidence="1" key="1">
    <citation type="journal article" date="2024" name="J. Gen. Virol.">
        <title>Novel phages of Pseudomonas syringae unveil numerous potential auxiliary metabolic genes.</title>
        <authorList>
            <person name="Feltin C."/>
            <person name="Garneau J.R."/>
            <person name="Morris C.E."/>
            <person name="Berard A."/>
            <person name="Torres-Barcelo C."/>
        </authorList>
    </citation>
    <scope>NUCLEOTIDE SEQUENCE</scope>
</reference>
<organism evidence="1">
    <name type="scientific">Pseudomonas phage Pavpe01</name>
    <dbReference type="NCBI Taxonomy" id="3138545"/>
    <lineage>
        <taxon>Viruses</taxon>
    </lineage>
</organism>
<sequence>MPSPLLNRNAPDSRRLFDVVTRQQVYVEGVKLDQANQFREVIRELSDEFRNMLGRLNYSTLDGMTKAELNSFIVVLRKSQQRIYNKYTQQLLDQLYAFMTVDKRVTLRMYGALVSDEDEVSLSEAEDLVQQSKDESLFVPLFGWAGLAATGKGDSALWSTISNNPIPANGLLLGAFIAGFSKSAQASVENLIRMGYANHWTVNETLNAIIGPQGQMSKVFNQNTAVSATIIQHIAQSVGAAVSSAFAGRYRWDSVMDNATSDICRGRNRRIYEYGRGPLPPAHIRCRSRITPIFGNGGGGSDGDNETFYTWTRRQPETFVRDVFNQKAADSIINGSSRAKDFTEYRAEKPLSVQQYADKLSEILKR</sequence>
<evidence type="ECO:0000313" key="1">
    <source>
        <dbReference type="EMBL" id="XAI69938.1"/>
    </source>
</evidence>
<protein>
    <submittedName>
        <fullName evidence="1">Head morphogenesis protein</fullName>
    </submittedName>
</protein>